<dbReference type="InterPro" id="IPR020843">
    <property type="entry name" value="ER"/>
</dbReference>
<dbReference type="GO" id="GO:0016491">
    <property type="term" value="F:oxidoreductase activity"/>
    <property type="evidence" value="ECO:0007669"/>
    <property type="project" value="UniProtKB-KW"/>
</dbReference>
<feature type="active site" description="Proton acceptor; for dehydratase activity" evidence="11">
    <location>
        <position position="257"/>
    </location>
</feature>
<dbReference type="UniPathway" id="UPA00094"/>
<dbReference type="Pfam" id="PF13602">
    <property type="entry name" value="ADH_zinc_N_2"/>
    <property type="match status" value="1"/>
</dbReference>
<dbReference type="Pfam" id="PF21089">
    <property type="entry name" value="PKS_DH_N"/>
    <property type="match status" value="1"/>
</dbReference>
<dbReference type="PANTHER" id="PTHR43775:SF7">
    <property type="entry name" value="FATTY ACID SYNTHASE"/>
    <property type="match status" value="1"/>
</dbReference>
<dbReference type="InterPro" id="IPR016036">
    <property type="entry name" value="Malonyl_transacylase_ACP-bd"/>
</dbReference>
<dbReference type="InterPro" id="IPR001227">
    <property type="entry name" value="Ac_transferase_dom_sf"/>
</dbReference>
<keyword evidence="7" id="KW-0560">Oxidoreductase</keyword>
<keyword evidence="10" id="KW-0511">Multifunctional enzyme</keyword>
<evidence type="ECO:0000256" key="10">
    <source>
        <dbReference type="ARBA" id="ARBA00023268"/>
    </source>
</evidence>
<evidence type="ECO:0000259" key="12">
    <source>
        <dbReference type="PROSITE" id="PS52019"/>
    </source>
</evidence>
<dbReference type="InterPro" id="IPR049552">
    <property type="entry name" value="PKS_DH_N"/>
</dbReference>
<dbReference type="FunFam" id="3.40.50.720:FF:000209">
    <property type="entry name" value="Polyketide synthase Pks12"/>
    <property type="match status" value="1"/>
</dbReference>
<evidence type="ECO:0000256" key="3">
    <source>
        <dbReference type="ARBA" id="ARBA00022553"/>
    </source>
</evidence>
<dbReference type="PANTHER" id="PTHR43775">
    <property type="entry name" value="FATTY ACID SYNTHASE"/>
    <property type="match status" value="1"/>
</dbReference>
<feature type="domain" description="PKS/mFAS DH" evidence="12">
    <location>
        <begin position="214"/>
        <end position="507"/>
    </location>
</feature>
<dbReference type="SUPFAM" id="SSF51735">
    <property type="entry name" value="NAD(P)-binding Rossmann-fold domains"/>
    <property type="match status" value="1"/>
</dbReference>
<dbReference type="SMART" id="SM00826">
    <property type="entry name" value="PKS_DH"/>
    <property type="match status" value="1"/>
</dbReference>
<feature type="active site" description="Proton donor; for dehydratase activity" evidence="11">
    <location>
        <position position="411"/>
    </location>
</feature>
<evidence type="ECO:0000256" key="11">
    <source>
        <dbReference type="PROSITE-ProRule" id="PRU01363"/>
    </source>
</evidence>
<accession>A0A7R8WLN9</accession>
<dbReference type="SUPFAM" id="SSF52151">
    <property type="entry name" value="FabD/lysophospholipase-like"/>
    <property type="match status" value="1"/>
</dbReference>
<keyword evidence="2" id="KW-0444">Lipid biosynthesis</keyword>
<evidence type="ECO:0000256" key="2">
    <source>
        <dbReference type="ARBA" id="ARBA00022516"/>
    </source>
</evidence>
<keyword evidence="4" id="KW-0808">Transferase</keyword>
<feature type="region of interest" description="C-terminal hotdog fold" evidence="11">
    <location>
        <begin position="362"/>
        <end position="507"/>
    </location>
</feature>
<gene>
    <name evidence="13" type="ORF">CTOB1V02_LOCUS11028</name>
</gene>
<dbReference type="GO" id="GO:0006633">
    <property type="term" value="P:fatty acid biosynthetic process"/>
    <property type="evidence" value="ECO:0007669"/>
    <property type="project" value="UniProtKB-UniPathway"/>
</dbReference>
<dbReference type="AlphaFoldDB" id="A0A7R8WLN9"/>
<keyword evidence="9" id="KW-0275">Fatty acid biosynthesis</keyword>
<dbReference type="SMART" id="SM00827">
    <property type="entry name" value="PKS_AT"/>
    <property type="match status" value="1"/>
</dbReference>
<dbReference type="InterPro" id="IPR050091">
    <property type="entry name" value="PKS_NRPS_Biosynth_Enz"/>
</dbReference>
<proteinExistence type="predicted"/>
<dbReference type="InterPro" id="IPR049900">
    <property type="entry name" value="PKS_mFAS_DH"/>
</dbReference>
<dbReference type="PROSITE" id="PS52019">
    <property type="entry name" value="PKS_MFAS_DH"/>
    <property type="match status" value="1"/>
</dbReference>
<sequence length="802" mass="88416">MAAVGLTWEDGHRRCPEGVFPACHNSHDNITVSGPKEKIQEFVRELKEEGVFAKEVNSSKMAFHFAAEKFRCWLKKEIPSPRRRSQRWISTSIPESEWNTERAIYSSAEYHVNNVVSPVLFQSALKHIPENAVVVEIAPHALLMAILKRSLPGTVTCVPLNKRNCDDNLKMFLTAIGEIYVNGKQAKVHRLFRLPSFPVPRGTPSLSSLVKWDHSTEWNVVNLQNFNISQNGQLMMGGEFRRDVDLSDPDQAFISGHNIDGRILYPATGYLRLAWEALAKIQGKAAEEIPVEFSNVHLRRATILNADAGVCARLSVSLALGSGQFEISEGGGIVVDGAIRIVNETDGLEAETFLDSSPQPPSETLTSKEVYRELLIRGYEYRDLFQGIQCAAPDGRYAEVSWKGNWVPFLDNLLQVIILGEEKRALKLPTKIQRMRILPQKHLSLVGDNSKATDGEVICNVEYAPLNFRDVMLATGKLPPDALPGDLATQECVLGLEFAGTVPSSGKRVMGLVPAKGLATSVRVDPSFMWEVPEHWTMQDAATVPVVYSTAYYSLIVRGRLQPGETVLIHSGSGGVGQAAIAISLSLGCRVFTTVGSDQKKEFLLKRFPKLNSDDILNSRSTKFEVDILQKTNGKGVDIALNSLAEEKLQATVRTLAEHGRFLEIGKFDLSQDHSLGMAIFLKNVTFHGILLDALFEVKHEKQAVNVTFHGILLDALFEVKHEKQAVVSLVQEGMKSGVVTPLPCTVFDATEAEAAFRFMASGKHLGKVVLSVASPSLQKEIFAPRAYCRPDHSYIITGGLG</sequence>
<dbReference type="Gene3D" id="3.90.180.10">
    <property type="entry name" value="Medium-chain alcohol dehydrogenases, catalytic domain"/>
    <property type="match status" value="2"/>
</dbReference>
<dbReference type="SUPFAM" id="SSF50129">
    <property type="entry name" value="GroES-like"/>
    <property type="match status" value="1"/>
</dbReference>
<dbReference type="GO" id="GO:0004312">
    <property type="term" value="F:fatty acid synthase activity"/>
    <property type="evidence" value="ECO:0007669"/>
    <property type="project" value="TreeGrafter"/>
</dbReference>
<dbReference type="SMART" id="SM00829">
    <property type="entry name" value="PKS_ER"/>
    <property type="match status" value="1"/>
</dbReference>
<keyword evidence="1" id="KW-0596">Phosphopantetheine</keyword>
<keyword evidence="8" id="KW-0443">Lipid metabolism</keyword>
<dbReference type="CDD" id="cd05195">
    <property type="entry name" value="enoyl_red"/>
    <property type="match status" value="1"/>
</dbReference>
<dbReference type="InterPro" id="IPR014043">
    <property type="entry name" value="Acyl_transferase_dom"/>
</dbReference>
<dbReference type="Gene3D" id="3.30.70.3290">
    <property type="match status" value="1"/>
</dbReference>
<evidence type="ECO:0000256" key="5">
    <source>
        <dbReference type="ARBA" id="ARBA00022832"/>
    </source>
</evidence>
<dbReference type="Gene3D" id="3.10.129.10">
    <property type="entry name" value="Hotdog Thioesterase"/>
    <property type="match status" value="1"/>
</dbReference>
<dbReference type="InterPro" id="IPR016035">
    <property type="entry name" value="Acyl_Trfase/lysoPLipase"/>
</dbReference>
<evidence type="ECO:0000313" key="13">
    <source>
        <dbReference type="EMBL" id="CAD7233205.1"/>
    </source>
</evidence>
<keyword evidence="5" id="KW-0276">Fatty acid metabolism</keyword>
<evidence type="ECO:0000256" key="6">
    <source>
        <dbReference type="ARBA" id="ARBA00022857"/>
    </source>
</evidence>
<reference evidence="13" key="1">
    <citation type="submission" date="2020-11" db="EMBL/GenBank/DDBJ databases">
        <authorList>
            <person name="Tran Van P."/>
        </authorList>
    </citation>
    <scope>NUCLEOTIDE SEQUENCE</scope>
</reference>
<dbReference type="InterPro" id="IPR020807">
    <property type="entry name" value="PKS_DH"/>
</dbReference>
<evidence type="ECO:0000256" key="7">
    <source>
        <dbReference type="ARBA" id="ARBA00023002"/>
    </source>
</evidence>
<evidence type="ECO:0000256" key="8">
    <source>
        <dbReference type="ARBA" id="ARBA00023098"/>
    </source>
</evidence>
<dbReference type="OrthoDB" id="329835at2759"/>
<dbReference type="InterPro" id="IPR036291">
    <property type="entry name" value="NAD(P)-bd_dom_sf"/>
</dbReference>
<organism evidence="13">
    <name type="scientific">Cyprideis torosa</name>
    <dbReference type="NCBI Taxonomy" id="163714"/>
    <lineage>
        <taxon>Eukaryota</taxon>
        <taxon>Metazoa</taxon>
        <taxon>Ecdysozoa</taxon>
        <taxon>Arthropoda</taxon>
        <taxon>Crustacea</taxon>
        <taxon>Oligostraca</taxon>
        <taxon>Ostracoda</taxon>
        <taxon>Podocopa</taxon>
        <taxon>Podocopida</taxon>
        <taxon>Cytherocopina</taxon>
        <taxon>Cytheroidea</taxon>
        <taxon>Cytherideidae</taxon>
        <taxon>Cyprideis</taxon>
    </lineage>
</organism>
<dbReference type="SUPFAM" id="SSF55048">
    <property type="entry name" value="Probable ACP-binding domain of malonyl-CoA ACP transacylase"/>
    <property type="match status" value="1"/>
</dbReference>
<protein>
    <recommendedName>
        <fullName evidence="12">PKS/mFAS DH domain-containing protein</fullName>
    </recommendedName>
</protein>
<feature type="region of interest" description="N-terminal hotdog fold" evidence="11">
    <location>
        <begin position="214"/>
        <end position="348"/>
    </location>
</feature>
<dbReference type="Gene3D" id="3.40.366.10">
    <property type="entry name" value="Malonyl-Coenzyme A Acyl Carrier Protein, domain 2"/>
    <property type="match status" value="1"/>
</dbReference>
<name>A0A7R8WLN9_9CRUS</name>
<evidence type="ECO:0000256" key="4">
    <source>
        <dbReference type="ARBA" id="ARBA00022679"/>
    </source>
</evidence>
<evidence type="ECO:0000256" key="1">
    <source>
        <dbReference type="ARBA" id="ARBA00022450"/>
    </source>
</evidence>
<dbReference type="EMBL" id="OB665822">
    <property type="protein sequence ID" value="CAD7233205.1"/>
    <property type="molecule type" value="Genomic_DNA"/>
</dbReference>
<dbReference type="Pfam" id="PF00698">
    <property type="entry name" value="Acyl_transf_1"/>
    <property type="match status" value="1"/>
</dbReference>
<keyword evidence="6" id="KW-0521">NADP</keyword>
<evidence type="ECO:0000256" key="9">
    <source>
        <dbReference type="ARBA" id="ARBA00023160"/>
    </source>
</evidence>
<keyword evidence="3" id="KW-0597">Phosphoprotein</keyword>
<dbReference type="InterPro" id="IPR011032">
    <property type="entry name" value="GroES-like_sf"/>
</dbReference>